<feature type="region of interest" description="Disordered" evidence="1">
    <location>
        <begin position="51"/>
        <end position="89"/>
    </location>
</feature>
<comment type="caution">
    <text evidence="2">The sequence shown here is derived from an EMBL/GenBank/DDBJ whole genome shotgun (WGS) entry which is preliminary data.</text>
</comment>
<sequence>MAMDISSAVNGVVSDPNNNAPTTGKANDPVAVRRAEEAAAALKAEQRRLEEIQADETRAENARQERNRREQASRNATGEIIGTTVNSVA</sequence>
<dbReference type="RefSeq" id="WP_088754910.1">
    <property type="nucleotide sequence ID" value="NZ_JARJFG010000003.1"/>
</dbReference>
<evidence type="ECO:0000313" key="3">
    <source>
        <dbReference type="Proteomes" id="UP000214747"/>
    </source>
</evidence>
<protein>
    <submittedName>
        <fullName evidence="2">Uncharacterized protein</fullName>
    </submittedName>
</protein>
<proteinExistence type="predicted"/>
<dbReference type="Proteomes" id="UP000214747">
    <property type="component" value="Unassembled WGS sequence"/>
</dbReference>
<dbReference type="EMBL" id="NJGV01000007">
    <property type="protein sequence ID" value="OWY34998.1"/>
    <property type="molecule type" value="Genomic_DNA"/>
</dbReference>
<feature type="compositionally biased region" description="Basic and acidic residues" evidence="1">
    <location>
        <begin position="51"/>
        <end position="72"/>
    </location>
</feature>
<name>A0A225SUS7_9BURK</name>
<gene>
    <name evidence="2" type="ORF">CEJ45_09600</name>
</gene>
<evidence type="ECO:0000256" key="1">
    <source>
        <dbReference type="SAM" id="MobiDB-lite"/>
    </source>
</evidence>
<evidence type="ECO:0000313" key="2">
    <source>
        <dbReference type="EMBL" id="OWY34998.1"/>
    </source>
</evidence>
<organism evidence="2 3">
    <name type="scientific">Herbaspirillum aquaticum</name>
    <dbReference type="NCBI Taxonomy" id="568783"/>
    <lineage>
        <taxon>Bacteria</taxon>
        <taxon>Pseudomonadati</taxon>
        <taxon>Pseudomonadota</taxon>
        <taxon>Betaproteobacteria</taxon>
        <taxon>Burkholderiales</taxon>
        <taxon>Oxalobacteraceae</taxon>
        <taxon>Herbaspirillum</taxon>
    </lineage>
</organism>
<reference evidence="2 3" key="1">
    <citation type="journal article" date="2010" name="Int. J. Syst. Evol. Microbiol.">
        <title>Reclassification of Herbaspirillum putei as a later heterotypic synonym of Herbaspirillum huttiense, with the description of H. huttiense subsp. huttiense subsp. nov. and H. huttiense subsp. putei subsp. nov., comb. nov., and description of Herbaspirillum aquaticum sp. nov.</title>
        <authorList>
            <person name="Dobritsa A.P."/>
            <person name="Reddy M.C."/>
            <person name="Samadpour M."/>
        </authorList>
    </citation>
    <scope>NUCLEOTIDE SEQUENCE [LARGE SCALE GENOMIC DNA]</scope>
    <source>
        <strain evidence="2 3">IEH 4430</strain>
    </source>
</reference>
<accession>A0A225SUS7</accession>
<keyword evidence="3" id="KW-1185">Reference proteome</keyword>
<feature type="compositionally biased region" description="Polar residues" evidence="1">
    <location>
        <begin position="15"/>
        <end position="25"/>
    </location>
</feature>
<dbReference type="AlphaFoldDB" id="A0A225SUS7"/>
<feature type="region of interest" description="Disordered" evidence="1">
    <location>
        <begin position="1"/>
        <end position="30"/>
    </location>
</feature>